<evidence type="ECO:0000256" key="4">
    <source>
        <dbReference type="ARBA" id="ARBA00023136"/>
    </source>
</evidence>
<feature type="transmembrane region" description="Helical" evidence="5">
    <location>
        <begin position="234"/>
        <end position="250"/>
    </location>
</feature>
<evidence type="ECO:0000256" key="5">
    <source>
        <dbReference type="SAM" id="Phobius"/>
    </source>
</evidence>
<feature type="transmembrane region" description="Helical" evidence="5">
    <location>
        <begin position="146"/>
        <end position="165"/>
    </location>
</feature>
<dbReference type="PANTHER" id="PTHR23508:SF10">
    <property type="entry name" value="CARBOXYLIC ACID TRANSPORTER PROTEIN HOMOLOG"/>
    <property type="match status" value="1"/>
</dbReference>
<dbReference type="EMBL" id="PEBK01000003">
    <property type="protein sequence ID" value="PJM75527.1"/>
    <property type="molecule type" value="Genomic_DNA"/>
</dbReference>
<proteinExistence type="predicted"/>
<dbReference type="Gene3D" id="1.20.1250.20">
    <property type="entry name" value="MFS general substrate transporter like domains"/>
    <property type="match status" value="1"/>
</dbReference>
<dbReference type="InterPro" id="IPR011701">
    <property type="entry name" value="MFS"/>
</dbReference>
<evidence type="ECO:0000313" key="8">
    <source>
        <dbReference type="Proteomes" id="UP000231451"/>
    </source>
</evidence>
<dbReference type="Proteomes" id="UP000231451">
    <property type="component" value="Unassembled WGS sequence"/>
</dbReference>
<evidence type="ECO:0000256" key="1">
    <source>
        <dbReference type="ARBA" id="ARBA00004651"/>
    </source>
</evidence>
<dbReference type="OrthoDB" id="4008739at2"/>
<feature type="transmembrane region" description="Helical" evidence="5">
    <location>
        <begin position="12"/>
        <end position="37"/>
    </location>
</feature>
<evidence type="ECO:0000256" key="2">
    <source>
        <dbReference type="ARBA" id="ARBA00022692"/>
    </source>
</evidence>
<feature type="transmembrane region" description="Helical" evidence="5">
    <location>
        <begin position="364"/>
        <end position="384"/>
    </location>
</feature>
<keyword evidence="2 5" id="KW-0812">Transmembrane</keyword>
<dbReference type="PROSITE" id="PS50850">
    <property type="entry name" value="MFS"/>
    <property type="match status" value="1"/>
</dbReference>
<keyword evidence="3 5" id="KW-1133">Transmembrane helix</keyword>
<dbReference type="InterPro" id="IPR036259">
    <property type="entry name" value="MFS_trans_sf"/>
</dbReference>
<feature type="domain" description="Major facilitator superfamily (MFS) profile" evidence="6">
    <location>
        <begin position="13"/>
        <end position="416"/>
    </location>
</feature>
<gene>
    <name evidence="7" type="ORF">CSQ87_03650</name>
</gene>
<feature type="transmembrane region" description="Helical" evidence="5">
    <location>
        <begin position="104"/>
        <end position="125"/>
    </location>
</feature>
<feature type="transmembrane region" description="Helical" evidence="5">
    <location>
        <begin position="324"/>
        <end position="343"/>
    </location>
</feature>
<accession>A0A2M9HFD6</accession>
<dbReference type="PANTHER" id="PTHR23508">
    <property type="entry name" value="CARBOXYLIC ACID TRANSPORTER PROTEIN HOMOLOG"/>
    <property type="match status" value="1"/>
</dbReference>
<evidence type="ECO:0000313" key="7">
    <source>
        <dbReference type="EMBL" id="PJM75527.1"/>
    </source>
</evidence>
<dbReference type="RefSeq" id="WP_100512531.1">
    <property type="nucleotide sequence ID" value="NZ_PEBK01000003.1"/>
</dbReference>
<feature type="transmembrane region" description="Helical" evidence="5">
    <location>
        <begin position="171"/>
        <end position="188"/>
    </location>
</feature>
<dbReference type="AlphaFoldDB" id="A0A2M9HFD6"/>
<name>A0A2M9HFD6_9BIFI</name>
<protein>
    <submittedName>
        <fullName evidence="7">MFS transporter</fullName>
    </submittedName>
</protein>
<feature type="transmembrane region" description="Helical" evidence="5">
    <location>
        <begin position="390"/>
        <end position="409"/>
    </location>
</feature>
<dbReference type="Pfam" id="PF07690">
    <property type="entry name" value="MFS_1"/>
    <property type="match status" value="1"/>
</dbReference>
<sequence length="430" mass="46314">MSRQLRKSIGTVLTLGAGAGSFLSATAIVSLSSTITIWQKTLPLTTMQVGLLSGLLSLAIAVGSLSANSLGRRLGRVSVYRMVLFPAALGFLICAMAPNFAVLLAGMILVGVTTGADLPLALSLVSDPHYTKSNNAKCVSLTQSGWQLGILVTLVSAFGISWFEGDLPCRFLFLAIAVISCAVAIYRLRGTDFTDEDMSHEQCLRAASENIRKRIGISGGQIFFWRRFGRSEKSFFASILVFYVFWNFLGNTWGQFQTFIFVNADASQSLATGIGILVCVLTFMASFLVPLASGTRFEHPLFCFGGMMIVVSLVVLVFRGDQLWWLIGATATLNTGLVLSGEATSKVWIQTLFKDEDQRTSVQGFTLAFSRILCSLLALVTPSLVVPDTIRTTMMVFLGFAVISLGAGLKTIRSQVAVHGSAGMETEKVS</sequence>
<dbReference type="InterPro" id="IPR020846">
    <property type="entry name" value="MFS_dom"/>
</dbReference>
<feature type="transmembrane region" description="Helical" evidence="5">
    <location>
        <begin position="301"/>
        <end position="318"/>
    </location>
</feature>
<dbReference type="GO" id="GO:0046943">
    <property type="term" value="F:carboxylic acid transmembrane transporter activity"/>
    <property type="evidence" value="ECO:0007669"/>
    <property type="project" value="TreeGrafter"/>
</dbReference>
<keyword evidence="4 5" id="KW-0472">Membrane</keyword>
<comment type="subcellular location">
    <subcellularLocation>
        <location evidence="1">Cell membrane</location>
        <topology evidence="1">Multi-pass membrane protein</topology>
    </subcellularLocation>
</comment>
<keyword evidence="8" id="KW-1185">Reference proteome</keyword>
<evidence type="ECO:0000259" key="6">
    <source>
        <dbReference type="PROSITE" id="PS50850"/>
    </source>
</evidence>
<evidence type="ECO:0000256" key="3">
    <source>
        <dbReference type="ARBA" id="ARBA00022989"/>
    </source>
</evidence>
<reference evidence="7 8" key="1">
    <citation type="submission" date="2017-10" db="EMBL/GenBank/DDBJ databases">
        <title>Draft genome sequences of strains TRE 1, TRE 9, TRE H and TRI 7, isolated from tamarins, belonging to four potential novel Bifidobacterium species.</title>
        <authorList>
            <person name="Mattarelli P."/>
            <person name="Modesto M."/>
            <person name="Puglisi E."/>
            <person name="Morelli L."/>
            <person name="Spezio C."/>
            <person name="Bonetti A."/>
            <person name="Sandri C."/>
        </authorList>
    </citation>
    <scope>NUCLEOTIDE SEQUENCE [LARGE SCALE GENOMIC DNA]</scope>
    <source>
        <strain evidence="8">TRI7</strain>
    </source>
</reference>
<dbReference type="SUPFAM" id="SSF103473">
    <property type="entry name" value="MFS general substrate transporter"/>
    <property type="match status" value="1"/>
</dbReference>
<dbReference type="GO" id="GO:0005886">
    <property type="term" value="C:plasma membrane"/>
    <property type="evidence" value="ECO:0007669"/>
    <property type="project" value="UniProtKB-SubCell"/>
</dbReference>
<comment type="caution">
    <text evidence="7">The sequence shown here is derived from an EMBL/GenBank/DDBJ whole genome shotgun (WGS) entry which is preliminary data.</text>
</comment>
<organism evidence="7 8">
    <name type="scientific">Bifidobacterium simiarum</name>
    <dbReference type="NCBI Taxonomy" id="2045441"/>
    <lineage>
        <taxon>Bacteria</taxon>
        <taxon>Bacillati</taxon>
        <taxon>Actinomycetota</taxon>
        <taxon>Actinomycetes</taxon>
        <taxon>Bifidobacteriales</taxon>
        <taxon>Bifidobacteriaceae</taxon>
        <taxon>Bifidobacterium</taxon>
    </lineage>
</organism>
<feature type="transmembrane region" description="Helical" evidence="5">
    <location>
        <begin position="270"/>
        <end position="289"/>
    </location>
</feature>
<feature type="transmembrane region" description="Helical" evidence="5">
    <location>
        <begin position="49"/>
        <end position="67"/>
    </location>
</feature>
<feature type="transmembrane region" description="Helical" evidence="5">
    <location>
        <begin position="79"/>
        <end position="98"/>
    </location>
</feature>